<dbReference type="Pfam" id="PF10018">
    <property type="entry name" value="Med4"/>
    <property type="match status" value="1"/>
</dbReference>
<dbReference type="PANTHER" id="PTHR13208:SF2">
    <property type="entry name" value="MEDIATOR OF RNA POLYMERASE II TRANSCRIPTION SUBUNIT 4"/>
    <property type="match status" value="1"/>
</dbReference>
<dbReference type="GO" id="GO:0016592">
    <property type="term" value="C:mediator complex"/>
    <property type="evidence" value="ECO:0007669"/>
    <property type="project" value="InterPro"/>
</dbReference>
<reference evidence="9 10" key="1">
    <citation type="journal article" date="2018" name="MBio">
        <title>Comparative Genomics Reveals the Core Gene Toolbox for the Fungus-Insect Symbiosis.</title>
        <authorList>
            <person name="Wang Y."/>
            <person name="Stata M."/>
            <person name="Wang W."/>
            <person name="Stajich J.E."/>
            <person name="White M.M."/>
            <person name="Moncalvo J.M."/>
        </authorList>
    </citation>
    <scope>NUCLEOTIDE SEQUENCE [LARGE SCALE GENOMIC DNA]</scope>
    <source>
        <strain evidence="9 10">AUS-126-30</strain>
    </source>
</reference>
<keyword evidence="10" id="KW-1185">Reference proteome</keyword>
<comment type="subcellular location">
    <subcellularLocation>
        <location evidence="1 8">Nucleus</location>
    </subcellularLocation>
</comment>
<comment type="caution">
    <text evidence="9">The sequence shown here is derived from an EMBL/GenBank/DDBJ whole genome shotgun (WGS) entry which is preliminary data.</text>
</comment>
<keyword evidence="5 8" id="KW-0804">Transcription</keyword>
<dbReference type="Proteomes" id="UP000245591">
    <property type="component" value="Unassembled WGS sequence"/>
</dbReference>
<evidence type="ECO:0000256" key="5">
    <source>
        <dbReference type="ARBA" id="ARBA00023163"/>
    </source>
</evidence>
<keyword evidence="6 8" id="KW-0539">Nucleus</keyword>
<protein>
    <recommendedName>
        <fullName evidence="3 8">Mediator of RNA polymerase II transcription subunit 4</fullName>
    </recommendedName>
    <alternativeName>
        <fullName evidence="7 8">Mediator complex subunit 4</fullName>
    </alternativeName>
</protein>
<comment type="function">
    <text evidence="8">Component of the Mediator complex, a coactivator involved in the regulated transcription of nearly all RNA polymerase II-dependent genes. Mediator functions as a bridge to convey information from gene-specific regulatory proteins to the basal RNA polymerase II transcription machinery. Mediator is recruited to promoters by direct interactions with regulatory proteins and serves as a scaffold for the assembly of a functional preinitiation complex with RNA polymerase II and the general transcription factors.</text>
</comment>
<evidence type="ECO:0000256" key="3">
    <source>
        <dbReference type="ARBA" id="ARBA00020629"/>
    </source>
</evidence>
<evidence type="ECO:0000313" key="10">
    <source>
        <dbReference type="Proteomes" id="UP000245591"/>
    </source>
</evidence>
<sequence>MDTENTPLILLLNKIINDYNETLRSLLGSFDTIGTSGSDFLTVSKQRKQLVQNIILIDELLTKLYTKIHEHQNLQERIRKTRLNFVKCDQIKVSLATRFYDSKKQLERVLLDSEETSKTAKVYTKFDMDIDELINYSQRISSFTAAPPGYVLEKSILPAEPPYPIELVMRAGILNQYKTQKTQLAEQKTENEIDTEYLSFIEDNNTFDIEADEFLLDLDLNPDLE</sequence>
<dbReference type="AlphaFoldDB" id="A0A2U1J6D6"/>
<comment type="similarity">
    <text evidence="2 8">Belongs to the Mediator complex subunit 4 family.</text>
</comment>
<evidence type="ECO:0000313" key="9">
    <source>
        <dbReference type="EMBL" id="PWA00631.1"/>
    </source>
</evidence>
<comment type="subunit">
    <text evidence="8">Component of the Mediator complex.</text>
</comment>
<dbReference type="GO" id="GO:0006357">
    <property type="term" value="P:regulation of transcription by RNA polymerase II"/>
    <property type="evidence" value="ECO:0007669"/>
    <property type="project" value="InterPro"/>
</dbReference>
<evidence type="ECO:0000256" key="8">
    <source>
        <dbReference type="RuleBase" id="RU364141"/>
    </source>
</evidence>
<evidence type="ECO:0000256" key="1">
    <source>
        <dbReference type="ARBA" id="ARBA00004123"/>
    </source>
</evidence>
<dbReference type="InterPro" id="IPR019258">
    <property type="entry name" value="Mediator_Med4"/>
</dbReference>
<accession>A0A2U1J6D6</accession>
<name>A0A2U1J6D6_SMIAN</name>
<organism evidence="9 10">
    <name type="scientific">Smittium angustum</name>
    <dbReference type="NCBI Taxonomy" id="133377"/>
    <lineage>
        <taxon>Eukaryota</taxon>
        <taxon>Fungi</taxon>
        <taxon>Fungi incertae sedis</taxon>
        <taxon>Zoopagomycota</taxon>
        <taxon>Kickxellomycotina</taxon>
        <taxon>Harpellomycetes</taxon>
        <taxon>Harpellales</taxon>
        <taxon>Legeriomycetaceae</taxon>
        <taxon>Smittium</taxon>
    </lineage>
</organism>
<evidence type="ECO:0000256" key="7">
    <source>
        <dbReference type="ARBA" id="ARBA00031257"/>
    </source>
</evidence>
<evidence type="ECO:0000256" key="2">
    <source>
        <dbReference type="ARBA" id="ARBA00009626"/>
    </source>
</evidence>
<dbReference type="PANTHER" id="PTHR13208">
    <property type="entry name" value="MEDIATOR OF RNA POLYMERASE II TRANSCRIPTION SUBUNIT 4"/>
    <property type="match status" value="1"/>
</dbReference>
<proteinExistence type="inferred from homology"/>
<keyword evidence="8" id="KW-0010">Activator</keyword>
<keyword evidence="4 8" id="KW-0805">Transcription regulation</keyword>
<dbReference type="GO" id="GO:0070847">
    <property type="term" value="C:core mediator complex"/>
    <property type="evidence" value="ECO:0007669"/>
    <property type="project" value="TreeGrafter"/>
</dbReference>
<evidence type="ECO:0000256" key="4">
    <source>
        <dbReference type="ARBA" id="ARBA00023015"/>
    </source>
</evidence>
<gene>
    <name evidence="8" type="primary">MED4</name>
    <name evidence="9" type="ORF">BB558_003316</name>
</gene>
<evidence type="ECO:0000256" key="6">
    <source>
        <dbReference type="ARBA" id="ARBA00023242"/>
    </source>
</evidence>
<dbReference type="EMBL" id="MBFU01000323">
    <property type="protein sequence ID" value="PWA00631.1"/>
    <property type="molecule type" value="Genomic_DNA"/>
</dbReference>
<dbReference type="GO" id="GO:0003712">
    <property type="term" value="F:transcription coregulator activity"/>
    <property type="evidence" value="ECO:0007669"/>
    <property type="project" value="InterPro"/>
</dbReference>